<dbReference type="AlphaFoldDB" id="A0A6G0WQH4"/>
<keyword evidence="2" id="KW-1185">Reference proteome</keyword>
<dbReference type="EMBL" id="VUJU01008518">
    <property type="protein sequence ID" value="KAF0729628.1"/>
    <property type="molecule type" value="Genomic_DNA"/>
</dbReference>
<evidence type="ECO:0000313" key="2">
    <source>
        <dbReference type="Proteomes" id="UP000478052"/>
    </source>
</evidence>
<proteinExistence type="predicted"/>
<protein>
    <submittedName>
        <fullName evidence="1">Uncharacterized protein</fullName>
    </submittedName>
</protein>
<feature type="non-terminal residue" evidence="1">
    <location>
        <position position="197"/>
    </location>
</feature>
<reference evidence="1 2" key="1">
    <citation type="submission" date="2019-08" db="EMBL/GenBank/DDBJ databases">
        <title>Whole genome of Aphis craccivora.</title>
        <authorList>
            <person name="Voronova N.V."/>
            <person name="Shulinski R.S."/>
            <person name="Bandarenka Y.V."/>
            <person name="Zhorov D.G."/>
            <person name="Warner D."/>
        </authorList>
    </citation>
    <scope>NUCLEOTIDE SEQUENCE [LARGE SCALE GENOMIC DNA]</scope>
    <source>
        <strain evidence="1">180601</strain>
        <tissue evidence="1">Whole Body</tissue>
    </source>
</reference>
<organism evidence="1 2">
    <name type="scientific">Aphis craccivora</name>
    <name type="common">Cowpea aphid</name>
    <dbReference type="NCBI Taxonomy" id="307492"/>
    <lineage>
        <taxon>Eukaryota</taxon>
        <taxon>Metazoa</taxon>
        <taxon>Ecdysozoa</taxon>
        <taxon>Arthropoda</taxon>
        <taxon>Hexapoda</taxon>
        <taxon>Insecta</taxon>
        <taxon>Pterygota</taxon>
        <taxon>Neoptera</taxon>
        <taxon>Paraneoptera</taxon>
        <taxon>Hemiptera</taxon>
        <taxon>Sternorrhyncha</taxon>
        <taxon>Aphidomorpha</taxon>
        <taxon>Aphidoidea</taxon>
        <taxon>Aphididae</taxon>
        <taxon>Aphidini</taxon>
        <taxon>Aphis</taxon>
        <taxon>Aphis</taxon>
    </lineage>
</organism>
<sequence length="197" mass="22518">MGKYSKYEKKYNKDWELLPCFSGWLQIAPDDFAGKGEAYCKLCRTPLRAHKTDLIKHSSTNCHKQRANRIGIKSNNDKIRDLKLALFIATHSAIRNVDHLGELLKAMSGTNSRESRTLHDGKQPSCLIQLSTTRWLSWHNCVKAVLTQWLPLKTHFGIVSQSKEGCHSSRTLSDMFNDETHLLYLLFLIPVLHAVTQ</sequence>
<gene>
    <name evidence="1" type="ORF">FWK35_00023426</name>
</gene>
<comment type="caution">
    <text evidence="1">The sequence shown here is derived from an EMBL/GenBank/DDBJ whole genome shotgun (WGS) entry which is preliminary data.</text>
</comment>
<accession>A0A6G0WQH4</accession>
<dbReference type="OrthoDB" id="8060765at2759"/>
<name>A0A6G0WQH4_APHCR</name>
<evidence type="ECO:0000313" key="1">
    <source>
        <dbReference type="EMBL" id="KAF0729628.1"/>
    </source>
</evidence>
<dbReference type="Proteomes" id="UP000478052">
    <property type="component" value="Unassembled WGS sequence"/>
</dbReference>